<dbReference type="EMBL" id="JAGFMF010012290">
    <property type="protein sequence ID" value="KAG8504562.1"/>
    <property type="molecule type" value="Genomic_DNA"/>
</dbReference>
<feature type="transmembrane region" description="Helical" evidence="13">
    <location>
        <begin position="459"/>
        <end position="475"/>
    </location>
</feature>
<feature type="transmembrane region" description="Helical" evidence="13">
    <location>
        <begin position="419"/>
        <end position="447"/>
    </location>
</feature>
<evidence type="ECO:0000256" key="1">
    <source>
        <dbReference type="ARBA" id="ARBA00003929"/>
    </source>
</evidence>
<feature type="transmembrane region" description="Helical" evidence="13">
    <location>
        <begin position="1260"/>
        <end position="1288"/>
    </location>
</feature>
<dbReference type="GO" id="GO:0004984">
    <property type="term" value="F:olfactory receptor activity"/>
    <property type="evidence" value="ECO:0007669"/>
    <property type="project" value="InterPro"/>
</dbReference>
<feature type="domain" description="G-protein coupled receptors family 1 profile" evidence="14">
    <location>
        <begin position="38"/>
        <end position="287"/>
    </location>
</feature>
<feature type="transmembrane region" description="Helical" evidence="13">
    <location>
        <begin position="1300"/>
        <end position="1316"/>
    </location>
</feature>
<feature type="transmembrane region" description="Helical" evidence="13">
    <location>
        <begin position="860"/>
        <end position="886"/>
    </location>
</feature>
<keyword evidence="9 13" id="KW-0472">Membrane</keyword>
<dbReference type="InterPro" id="IPR000276">
    <property type="entry name" value="GPCR_Rhodpsn"/>
</dbReference>
<dbReference type="FunFam" id="1.20.1070.10:FF:000001">
    <property type="entry name" value="Olfactory receptor"/>
    <property type="match status" value="1"/>
</dbReference>
<keyword evidence="11 12" id="KW-0807">Transducer</keyword>
<dbReference type="InterPro" id="IPR017452">
    <property type="entry name" value="GPCR_Rhodpsn_7TM"/>
</dbReference>
<evidence type="ECO:0000256" key="9">
    <source>
        <dbReference type="ARBA" id="ARBA00023136"/>
    </source>
</evidence>
<evidence type="ECO:0000256" key="5">
    <source>
        <dbReference type="ARBA" id="ARBA00022692"/>
    </source>
</evidence>
<gene>
    <name evidence="15" type="ORF">J0S82_002782</name>
</gene>
<dbReference type="PROSITE" id="PS50262">
    <property type="entry name" value="G_PROTEIN_RECEP_F1_2"/>
    <property type="match status" value="5"/>
</dbReference>
<evidence type="ECO:0000256" key="3">
    <source>
        <dbReference type="ARBA" id="ARBA00022475"/>
    </source>
</evidence>
<feature type="transmembrane region" description="Helical" evidence="13">
    <location>
        <begin position="616"/>
        <end position="642"/>
    </location>
</feature>
<dbReference type="GO" id="GO:0005886">
    <property type="term" value="C:plasma membrane"/>
    <property type="evidence" value="ECO:0007669"/>
    <property type="project" value="UniProtKB-SubCell"/>
</dbReference>
<dbReference type="PRINTS" id="PR00237">
    <property type="entry name" value="GPCRRHODOPSN"/>
</dbReference>
<feature type="transmembrane region" description="Helical" evidence="13">
    <location>
        <begin position="495"/>
        <end position="514"/>
    </location>
</feature>
<evidence type="ECO:0000256" key="11">
    <source>
        <dbReference type="ARBA" id="ARBA00023224"/>
    </source>
</evidence>
<keyword evidence="5 12" id="KW-0812">Transmembrane</keyword>
<evidence type="ECO:0000256" key="10">
    <source>
        <dbReference type="ARBA" id="ARBA00023170"/>
    </source>
</evidence>
<dbReference type="CDD" id="cd15421">
    <property type="entry name" value="7tmA_OR2T-like"/>
    <property type="match status" value="3"/>
</dbReference>
<feature type="transmembrane region" description="Helical" evidence="13">
    <location>
        <begin position="1039"/>
        <end position="1058"/>
    </location>
</feature>
<feature type="domain" description="G-protein coupled receptors family 1 profile" evidence="14">
    <location>
        <begin position="1104"/>
        <end position="1353"/>
    </location>
</feature>
<keyword evidence="7 13" id="KW-1133">Transmembrane helix</keyword>
<dbReference type="SUPFAM" id="SSF81321">
    <property type="entry name" value="Family A G protein-coupled receptor-like"/>
    <property type="match status" value="5"/>
</dbReference>
<keyword evidence="8 12" id="KW-0297">G-protein coupled receptor</keyword>
<accession>A0A8J6DB79</accession>
<feature type="transmembrane region" description="Helical" evidence="13">
    <location>
        <begin position="1157"/>
        <end position="1183"/>
    </location>
</feature>
<keyword evidence="10 12" id="KW-0675">Receptor</keyword>
<dbReference type="InterPro" id="IPR000725">
    <property type="entry name" value="Olfact_rcpt"/>
</dbReference>
<feature type="domain" description="G-protein coupled receptors family 1 profile" evidence="14">
    <location>
        <begin position="807"/>
        <end position="1056"/>
    </location>
</feature>
<dbReference type="PROSITE" id="PS00237">
    <property type="entry name" value="G_PROTEIN_RECEP_F1_1"/>
    <property type="match status" value="3"/>
</dbReference>
<comment type="caution">
    <text evidence="15">The sequence shown here is derived from an EMBL/GenBank/DDBJ whole genome shotgun (WGS) entry which is preliminary data.</text>
</comment>
<feature type="transmembrane region" description="Helical" evidence="13">
    <location>
        <begin position="138"/>
        <end position="159"/>
    </location>
</feature>
<feature type="domain" description="G-protein coupled receptors family 1 profile" evidence="14">
    <location>
        <begin position="333"/>
        <end position="512"/>
    </location>
</feature>
<feature type="transmembrane region" description="Helical" evidence="13">
    <location>
        <begin position="1003"/>
        <end position="1019"/>
    </location>
</feature>
<feature type="transmembrane region" description="Helical" evidence="13">
    <location>
        <begin position="577"/>
        <end position="595"/>
    </location>
</feature>
<feature type="transmembrane region" description="Helical" evidence="13">
    <location>
        <begin position="1088"/>
        <end position="1112"/>
    </location>
</feature>
<name>A0A8J6DB79_GALPY</name>
<feature type="transmembrane region" description="Helical" evidence="13">
    <location>
        <begin position="963"/>
        <end position="991"/>
    </location>
</feature>
<feature type="transmembrane region" description="Helical" evidence="13">
    <location>
        <begin position="547"/>
        <end position="571"/>
    </location>
</feature>
<sequence>KWNDTSSDFILLGLFPPNRTGLLLLVLIIFLFFLASLGNSTMIHLIRMDPRLHSPMYIFLSQLSLMDLISVCTTVPKMVFSFLSGEKNISFLGCGFQCFFFVTIAGSEGLLLASMAYDRYMAICQPLHYPIRMSKVKSVKMAIGSWILGAIDSVAHTAYTFHIPYCRSRAIDHFFCDIPAMVTLACMDTWVYEYMVFVSTSLYLLVPFLGITASYARVLFAVYHMRSKEGRKKAFTTCSTHLTVVTFYYAPFVYTYLRPRNLRSPAEDKILAVFYTILTPMLNPIIYSLRNKEVLGAMTRPALPHGPDLYVHHCPKMVLNYFSGQEGISFLGCGFQSFFFLTMAGSEGLILVFMADDRYVAICQPLHYPICMSKRICVKMIIVSWTLGATNSIAHTFYALHIPYCRYGDSGLYTSVYEYMVFVSTIFFLLIPFLGITASYGRVLFVVYHMRSKEGRKKAFTTCSTHLTVVTFYYTPFMYTYLRPKSLRSPAEDKMLAVFYTILTPLLNPIIYSLRNKEVLGAMARRWNHTSSDFILLGLFPHNRTGLLLLLLILFIFLLASLGNSTMIHLIHVDARLHTPMYILLSQLSLMDLIYMSTTVPKMVFNYFSGQKTISFLGCGVQCFFFVTIAGSEGLILASMAYDRYVAICHPLHYPIRMSKMTCVKMIIGSWMLGATNSLPHTVYALHIPYCRSRTINHFFCDIPAMVTLACMDTWAYEYMVFASTIFFLLIPFLGITTSYGRVLFVVYHMRSKEGRKKAFTTCSTHLTVRWNHTSSDFILLGLFPHNQTGLLLLLLILFIFFLASLGNSTMILLICLDPRLHTPMYILLSQLSLMDLIYMSTTVPKMVFNYFSGQKTISFLGCGVQCFFFLTMAGSEGLILASMAYDRYVAICQPLHYPIRMSKRMCAKLIIGSWMLGATNSLPHTIYVLHIPYCRSRAINHFFCDVPAMMPLACMDTWAYEYMVFASTIFFLLIPFLGITTSYGRVLFVVYHMRSKEGRKKAFTTCSTHLTVVTFYYTPFMYTYLRPKSLRSPAEDKMLAVFYTILTPLLNPIIYSLRNKEVFMEKWNQTSSDFILLGLFPHNRTGLLLLLLILFIFLLASLGNSTMIHLIRVDARLHTPMYILLSQLSLMDLIYMSTTVPKMVFNYFSGQKTISFLGCGFQCFFFVTMASSEGLLLASMAYDRYVAICHPLHYPIRMSKRMCAKLIIGSWIMGVTNSLPHTIYALHIPYCRSRAINHFFCDVPAMITLACMDTWVYEYLVFVSIILFLVIPFLGITTSYGRVLFVVYHMRSKEGRKKAFTTCSTHLIVVSFYYTPFMYTYLRPKSFRTPTEDKILAVFYTILTPMLNPIIYSLRNKEVLGAMKRVFPIFFYKKK</sequence>
<keyword evidence="16" id="KW-1185">Reference proteome</keyword>
<feature type="transmembrane region" description="Helical" evidence="13">
    <location>
        <begin position="791"/>
        <end position="815"/>
    </location>
</feature>
<dbReference type="PRINTS" id="PR00245">
    <property type="entry name" value="OLFACTORYR"/>
</dbReference>
<dbReference type="FunFam" id="1.20.1070.10:FF:000008">
    <property type="entry name" value="Olfactory receptor"/>
    <property type="match status" value="4"/>
</dbReference>
<feature type="non-terminal residue" evidence="15">
    <location>
        <position position="1"/>
    </location>
</feature>
<feature type="transmembrane region" description="Helical" evidence="13">
    <location>
        <begin position="376"/>
        <end position="399"/>
    </location>
</feature>
<feature type="transmembrane region" description="Helical" evidence="13">
    <location>
        <begin position="57"/>
        <end position="83"/>
    </location>
</feature>
<dbReference type="Pfam" id="PF00001">
    <property type="entry name" value="7tm_1"/>
    <property type="match status" value="1"/>
</dbReference>
<dbReference type="Pfam" id="PF13853">
    <property type="entry name" value="7tm_4"/>
    <property type="match status" value="4"/>
</dbReference>
<comment type="similarity">
    <text evidence="12">Belongs to the G-protein coupled receptor 1 family.</text>
</comment>
<evidence type="ECO:0000256" key="13">
    <source>
        <dbReference type="SAM" id="Phobius"/>
    </source>
</evidence>
<dbReference type="PANTHER" id="PTHR26453">
    <property type="entry name" value="OLFACTORY RECEPTOR"/>
    <property type="match status" value="1"/>
</dbReference>
<feature type="transmembrane region" description="Helical" evidence="13">
    <location>
        <begin position="89"/>
        <end position="117"/>
    </location>
</feature>
<comment type="function">
    <text evidence="1">Putative odorant or sperm cell receptor.</text>
</comment>
<keyword evidence="6" id="KW-0552">Olfaction</keyword>
<feature type="transmembrane region" description="Helical" evidence="13">
    <location>
        <begin position="20"/>
        <end position="45"/>
    </location>
</feature>
<evidence type="ECO:0000313" key="16">
    <source>
        <dbReference type="Proteomes" id="UP000700334"/>
    </source>
</evidence>
<evidence type="ECO:0000313" key="15">
    <source>
        <dbReference type="EMBL" id="KAG8504562.1"/>
    </source>
</evidence>
<evidence type="ECO:0000256" key="6">
    <source>
        <dbReference type="ARBA" id="ARBA00022725"/>
    </source>
</evidence>
<reference evidence="15" key="1">
    <citation type="journal article" date="2021" name="Evol. Appl.">
        <title>The genome of the Pyrenean desman and the effects of bottlenecks and inbreeding on the genomic landscape of an endangered species.</title>
        <authorList>
            <person name="Escoda L."/>
            <person name="Castresana J."/>
        </authorList>
    </citation>
    <scope>NUCLEOTIDE SEQUENCE</scope>
    <source>
        <strain evidence="15">IBE-C5619</strain>
    </source>
</reference>
<dbReference type="Gene3D" id="1.20.1070.10">
    <property type="entry name" value="Rhodopsin 7-helix transmembrane proteins"/>
    <property type="match status" value="5"/>
</dbReference>
<feature type="transmembrane region" description="Helical" evidence="13">
    <location>
        <begin position="719"/>
        <end position="748"/>
    </location>
</feature>
<evidence type="ECO:0000256" key="8">
    <source>
        <dbReference type="ARBA" id="ARBA00023040"/>
    </source>
</evidence>
<evidence type="ECO:0000256" key="7">
    <source>
        <dbReference type="ARBA" id="ARBA00022989"/>
    </source>
</evidence>
<dbReference type="GO" id="GO:0004930">
    <property type="term" value="F:G protein-coupled receptor activity"/>
    <property type="evidence" value="ECO:0007669"/>
    <property type="project" value="UniProtKB-KW"/>
</dbReference>
<evidence type="ECO:0000256" key="4">
    <source>
        <dbReference type="ARBA" id="ARBA00022606"/>
    </source>
</evidence>
<dbReference type="Proteomes" id="UP000700334">
    <property type="component" value="Unassembled WGS sequence"/>
</dbReference>
<keyword evidence="3" id="KW-1003">Cell membrane</keyword>
<proteinExistence type="inferred from homology"/>
<feature type="transmembrane region" description="Helical" evidence="13">
    <location>
        <begin position="1336"/>
        <end position="1355"/>
    </location>
</feature>
<keyword evidence="4" id="KW-0716">Sensory transduction</keyword>
<evidence type="ECO:0000259" key="14">
    <source>
        <dbReference type="PROSITE" id="PS50262"/>
    </source>
</evidence>
<dbReference type="OrthoDB" id="2133880at2759"/>
<feature type="transmembrane region" description="Helical" evidence="13">
    <location>
        <begin position="202"/>
        <end position="223"/>
    </location>
</feature>
<comment type="subcellular location">
    <subcellularLocation>
        <location evidence="2">Cell membrane</location>
        <topology evidence="2">Multi-pass membrane protein</topology>
    </subcellularLocation>
</comment>
<protein>
    <submittedName>
        <fullName evidence="15">Olfactory receptor 2L13</fullName>
    </submittedName>
</protein>
<evidence type="ECO:0000256" key="12">
    <source>
        <dbReference type="RuleBase" id="RU000688"/>
    </source>
</evidence>
<feature type="transmembrane region" description="Helical" evidence="13">
    <location>
        <begin position="270"/>
        <end position="289"/>
    </location>
</feature>
<organism evidence="15 16">
    <name type="scientific">Galemys pyrenaicus</name>
    <name type="common">Iberian desman</name>
    <name type="synonym">Pyrenean desman</name>
    <dbReference type="NCBI Taxonomy" id="202257"/>
    <lineage>
        <taxon>Eukaryota</taxon>
        <taxon>Metazoa</taxon>
        <taxon>Chordata</taxon>
        <taxon>Craniata</taxon>
        <taxon>Vertebrata</taxon>
        <taxon>Euteleostomi</taxon>
        <taxon>Mammalia</taxon>
        <taxon>Eutheria</taxon>
        <taxon>Laurasiatheria</taxon>
        <taxon>Eulipotyphla</taxon>
        <taxon>Talpidae</taxon>
        <taxon>Galemys</taxon>
    </lineage>
</organism>
<evidence type="ECO:0000256" key="2">
    <source>
        <dbReference type="ARBA" id="ARBA00004651"/>
    </source>
</evidence>
<feature type="domain" description="G-protein coupled receptors family 1 profile" evidence="14">
    <location>
        <begin position="563"/>
        <end position="769"/>
    </location>
</feature>